<dbReference type="EMBL" id="CVRI01000054">
    <property type="protein sequence ID" value="CRK99971.1"/>
    <property type="molecule type" value="Genomic_DNA"/>
</dbReference>
<dbReference type="PANTHER" id="PTHR12939">
    <property type="entry name" value="SARCOGLYCAN"/>
    <property type="match status" value="1"/>
</dbReference>
<evidence type="ECO:0000256" key="7">
    <source>
        <dbReference type="ARBA" id="ARBA00022968"/>
    </source>
</evidence>
<keyword evidence="8 14" id="KW-1133">Transmembrane helix</keyword>
<dbReference type="InterPro" id="IPR006875">
    <property type="entry name" value="Sarcoglycan"/>
</dbReference>
<evidence type="ECO:0000256" key="4">
    <source>
        <dbReference type="ARBA" id="ARBA00022475"/>
    </source>
</evidence>
<evidence type="ECO:0000256" key="1">
    <source>
        <dbReference type="ARBA" id="ARBA00004245"/>
    </source>
</evidence>
<sequence length="401" mass="45590">METNEINNNDNNKSDYRKVLRPDSIHFKENPAYVYSGTKGIINWKLSSITEPEIDGQRSYLNFNDFNYECFEESDRIKDGKTSDEMSRFLSENPSTSSSTAERHNMRKETMGKRGTLAVEPNNNQPSSRSNQQITIQQRGDGGNIIYGWRKQCLYVIIFLLMILISVNLALTLWILKVMEISSNGIGQLKVIDSGVQLEGQAIIMDELRTSHVRSRHGQPITFESSRNITFNTRDADGMLENQMFLGHDKFELQTKKFRVSDTHGNTLFFVDRDLVEIAAGSLRIEGEGGVTFKDSIQTSLLKAEPGKDLKLESPTRSLEMQASQEIFIQSRAGSIEASSLNDIKLRSISGSIRLDAENLIFSNLKTTQPPSYSESPKIDHLAMHKIYQKAQYYKVYKIMR</sequence>
<evidence type="ECO:0000256" key="12">
    <source>
        <dbReference type="ARBA" id="ARBA00023212"/>
    </source>
</evidence>
<keyword evidence="16" id="KW-1185">Reference proteome</keyword>
<evidence type="ECO:0000313" key="16">
    <source>
        <dbReference type="Proteomes" id="UP000183832"/>
    </source>
</evidence>
<dbReference type="AlphaFoldDB" id="A0A1J1IIC1"/>
<accession>A0A1J1IIC1</accession>
<feature type="compositionally biased region" description="Polar residues" evidence="13">
    <location>
        <begin position="90"/>
        <end position="100"/>
    </location>
</feature>
<dbReference type="STRING" id="568069.A0A1J1IIC1"/>
<dbReference type="PANTHER" id="PTHR12939:SF10">
    <property type="entry name" value="EG:4F1.1 PROTEIN"/>
    <property type="match status" value="1"/>
</dbReference>
<evidence type="ECO:0000256" key="13">
    <source>
        <dbReference type="SAM" id="MobiDB-lite"/>
    </source>
</evidence>
<dbReference type="GO" id="GO:0005856">
    <property type="term" value="C:cytoskeleton"/>
    <property type="evidence" value="ECO:0007669"/>
    <property type="project" value="UniProtKB-SubCell"/>
</dbReference>
<evidence type="ECO:0000256" key="11">
    <source>
        <dbReference type="ARBA" id="ARBA00023180"/>
    </source>
</evidence>
<evidence type="ECO:0000256" key="5">
    <source>
        <dbReference type="ARBA" id="ARBA00022490"/>
    </source>
</evidence>
<dbReference type="InterPro" id="IPR039972">
    <property type="entry name" value="Sarcoglycan_gamma/delta/zeta"/>
</dbReference>
<keyword evidence="5" id="KW-0963">Cytoplasm</keyword>
<keyword evidence="4" id="KW-1003">Cell membrane</keyword>
<dbReference type="GO" id="GO:0016012">
    <property type="term" value="C:sarcoglycan complex"/>
    <property type="evidence" value="ECO:0007669"/>
    <property type="project" value="InterPro"/>
</dbReference>
<keyword evidence="11" id="KW-0325">Glycoprotein</keyword>
<feature type="region of interest" description="Disordered" evidence="13">
    <location>
        <begin position="82"/>
        <end position="134"/>
    </location>
</feature>
<dbReference type="Proteomes" id="UP000183832">
    <property type="component" value="Unassembled WGS sequence"/>
</dbReference>
<evidence type="ECO:0000256" key="6">
    <source>
        <dbReference type="ARBA" id="ARBA00022692"/>
    </source>
</evidence>
<evidence type="ECO:0000256" key="3">
    <source>
        <dbReference type="ARBA" id="ARBA00007574"/>
    </source>
</evidence>
<comment type="similarity">
    <text evidence="3">Belongs to the sarcoglycan beta/delta/gamma/zeta family.</text>
</comment>
<organism evidence="15 16">
    <name type="scientific">Clunio marinus</name>
    <dbReference type="NCBI Taxonomy" id="568069"/>
    <lineage>
        <taxon>Eukaryota</taxon>
        <taxon>Metazoa</taxon>
        <taxon>Ecdysozoa</taxon>
        <taxon>Arthropoda</taxon>
        <taxon>Hexapoda</taxon>
        <taxon>Insecta</taxon>
        <taxon>Pterygota</taxon>
        <taxon>Neoptera</taxon>
        <taxon>Endopterygota</taxon>
        <taxon>Diptera</taxon>
        <taxon>Nematocera</taxon>
        <taxon>Chironomoidea</taxon>
        <taxon>Chironomidae</taxon>
        <taxon>Clunio</taxon>
    </lineage>
</organism>
<feature type="compositionally biased region" description="Low complexity" evidence="13">
    <location>
        <begin position="121"/>
        <end position="133"/>
    </location>
</feature>
<dbReference type="GO" id="GO:0042383">
    <property type="term" value="C:sarcolemma"/>
    <property type="evidence" value="ECO:0007669"/>
    <property type="project" value="UniProtKB-SubCell"/>
</dbReference>
<evidence type="ECO:0000313" key="15">
    <source>
        <dbReference type="EMBL" id="CRK99971.1"/>
    </source>
</evidence>
<proteinExistence type="inferred from homology"/>
<protein>
    <submittedName>
        <fullName evidence="15">CLUMA_CG013266, isoform A</fullName>
    </submittedName>
</protein>
<reference evidence="15 16" key="1">
    <citation type="submission" date="2015-04" db="EMBL/GenBank/DDBJ databases">
        <authorList>
            <person name="Syromyatnikov M.Y."/>
            <person name="Popov V.N."/>
        </authorList>
    </citation>
    <scope>NUCLEOTIDE SEQUENCE [LARGE SCALE GENOMIC DNA]</scope>
</reference>
<dbReference type="Pfam" id="PF04790">
    <property type="entry name" value="Sarcoglycan_1"/>
    <property type="match status" value="1"/>
</dbReference>
<evidence type="ECO:0000256" key="10">
    <source>
        <dbReference type="ARBA" id="ARBA00023157"/>
    </source>
</evidence>
<keyword evidence="12" id="KW-0206">Cytoskeleton</keyword>
<dbReference type="OrthoDB" id="8881719at2759"/>
<keyword evidence="6 14" id="KW-0812">Transmembrane</keyword>
<feature type="compositionally biased region" description="Basic and acidic residues" evidence="13">
    <location>
        <begin position="101"/>
        <end position="112"/>
    </location>
</feature>
<name>A0A1J1IIC1_9DIPT</name>
<comment type="subcellular location">
    <subcellularLocation>
        <location evidence="2">Cell membrane</location>
        <location evidence="2">Sarcolemma</location>
        <topology evidence="2">Single-pass type II membrane protein</topology>
    </subcellularLocation>
    <subcellularLocation>
        <location evidence="1">Cytoplasm</location>
        <location evidence="1">Cytoskeleton</location>
    </subcellularLocation>
</comment>
<feature type="transmembrane region" description="Helical" evidence="14">
    <location>
        <begin position="153"/>
        <end position="176"/>
    </location>
</feature>
<keyword evidence="7" id="KW-0735">Signal-anchor</keyword>
<dbReference type="GO" id="GO:0060047">
    <property type="term" value="P:heart contraction"/>
    <property type="evidence" value="ECO:0007669"/>
    <property type="project" value="TreeGrafter"/>
</dbReference>
<keyword evidence="10" id="KW-1015">Disulfide bond</keyword>
<gene>
    <name evidence="15" type="primary">putative Zeta-sarcoglycan</name>
    <name evidence="15" type="ORF">CLUMA_CG013266</name>
</gene>
<evidence type="ECO:0000256" key="14">
    <source>
        <dbReference type="SAM" id="Phobius"/>
    </source>
</evidence>
<evidence type="ECO:0000256" key="8">
    <source>
        <dbReference type="ARBA" id="ARBA00022989"/>
    </source>
</evidence>
<keyword evidence="9 14" id="KW-0472">Membrane</keyword>
<evidence type="ECO:0000256" key="9">
    <source>
        <dbReference type="ARBA" id="ARBA00023136"/>
    </source>
</evidence>
<evidence type="ECO:0000256" key="2">
    <source>
        <dbReference type="ARBA" id="ARBA00004274"/>
    </source>
</evidence>